<evidence type="ECO:0000256" key="1">
    <source>
        <dbReference type="ARBA" id="ARBA00008520"/>
    </source>
</evidence>
<reference evidence="4 5" key="1">
    <citation type="submission" date="2019-11" db="EMBL/GenBank/DDBJ databases">
        <authorList>
            <person name="Li X.-J."/>
            <person name="Feng X.-M."/>
        </authorList>
    </citation>
    <scope>NUCLEOTIDE SEQUENCE [LARGE SCALE GENOMIC DNA]</scope>
    <source>
        <strain evidence="4 5">XMNu-373</strain>
    </source>
</reference>
<dbReference type="Gene3D" id="3.40.190.10">
    <property type="entry name" value="Periplasmic binding protein-like II"/>
    <property type="match status" value="2"/>
</dbReference>
<dbReference type="RefSeq" id="WP_162452817.1">
    <property type="nucleotide sequence ID" value="NZ_WLZY01000010.1"/>
</dbReference>
<dbReference type="InterPro" id="IPR006059">
    <property type="entry name" value="SBP"/>
</dbReference>
<dbReference type="Proteomes" id="UP000460435">
    <property type="component" value="Unassembled WGS sequence"/>
</dbReference>
<dbReference type="InterPro" id="IPR050490">
    <property type="entry name" value="Bact_solute-bd_prot1"/>
</dbReference>
<sequence length="464" mass="50027">MTQSKRRTGAVMIGCIAGLSLVLTACGTDDAGNGDNAAAEEADENGDPADDPSDCAAYEQYGDLSGTTVHVYTSIVAPEDTAHIESYRPFEECTGATIDYEGSGEFEAQLTVRVRGGNAPDIAYFPQPGLLETVVNDTDAVQPLDGTLAEEYTAEYFAEDWKELGTVDGTFYASPIGANVKSFVWYSPDMFADAGYEIPETWDDMIALSDQIVADGGKPWCAGIGSGDATGWPATDWMEDVMLRMHGPDVYDQWMTHEIPFNDPQVAEVLAAVGDILKNDDYVNGGLGDVTSIAATEFQAAGLPILDGNCWMHRQASFYQANFDEAGATVAPDGDVYAFYLPPMSEEFGNPVLGGGEFAAAFNDRPEVQAFQAFLASPEWANLKAAEGNWISANTGLDPANVDTEINRLSVEILQDPETIFRFDASDLMPGEVGAGTFWTEMTNWIANDKPDNEVLDAIENSWP</sequence>
<protein>
    <submittedName>
        <fullName evidence="4">Extracellular solute-binding protein</fullName>
    </submittedName>
</protein>
<evidence type="ECO:0000313" key="4">
    <source>
        <dbReference type="EMBL" id="NDL60101.1"/>
    </source>
</evidence>
<feature type="chain" id="PRO_5039037649" evidence="3">
    <location>
        <begin position="26"/>
        <end position="464"/>
    </location>
</feature>
<proteinExistence type="inferred from homology"/>
<dbReference type="SUPFAM" id="SSF53850">
    <property type="entry name" value="Periplasmic binding protein-like II"/>
    <property type="match status" value="1"/>
</dbReference>
<dbReference type="AlphaFoldDB" id="A0A7K3M9T8"/>
<comment type="similarity">
    <text evidence="1">Belongs to the bacterial solute-binding protein 1 family.</text>
</comment>
<dbReference type="PANTHER" id="PTHR43649:SF29">
    <property type="entry name" value="OSMOPROTECTIVE COMPOUNDS-BINDING PROTEIN GGTB"/>
    <property type="match status" value="1"/>
</dbReference>
<keyword evidence="3" id="KW-0732">Signal</keyword>
<keyword evidence="5" id="KW-1185">Reference proteome</keyword>
<keyword evidence="2" id="KW-0813">Transport</keyword>
<organism evidence="4 5">
    <name type="scientific">Phytoactinopolyspora mesophila</name>
    <dbReference type="NCBI Taxonomy" id="2650750"/>
    <lineage>
        <taxon>Bacteria</taxon>
        <taxon>Bacillati</taxon>
        <taxon>Actinomycetota</taxon>
        <taxon>Actinomycetes</taxon>
        <taxon>Jiangellales</taxon>
        <taxon>Jiangellaceae</taxon>
        <taxon>Phytoactinopolyspora</taxon>
    </lineage>
</organism>
<dbReference type="EMBL" id="WLZY01000010">
    <property type="protein sequence ID" value="NDL60101.1"/>
    <property type="molecule type" value="Genomic_DNA"/>
</dbReference>
<evidence type="ECO:0000256" key="3">
    <source>
        <dbReference type="SAM" id="SignalP"/>
    </source>
</evidence>
<comment type="caution">
    <text evidence="4">The sequence shown here is derived from an EMBL/GenBank/DDBJ whole genome shotgun (WGS) entry which is preliminary data.</text>
</comment>
<dbReference type="Pfam" id="PF01547">
    <property type="entry name" value="SBP_bac_1"/>
    <property type="match status" value="1"/>
</dbReference>
<evidence type="ECO:0000313" key="5">
    <source>
        <dbReference type="Proteomes" id="UP000460435"/>
    </source>
</evidence>
<name>A0A7K3M9T8_9ACTN</name>
<feature type="signal peptide" evidence="3">
    <location>
        <begin position="1"/>
        <end position="25"/>
    </location>
</feature>
<evidence type="ECO:0000256" key="2">
    <source>
        <dbReference type="ARBA" id="ARBA00022448"/>
    </source>
</evidence>
<gene>
    <name evidence="4" type="ORF">F7O44_23805</name>
</gene>
<accession>A0A7K3M9T8</accession>
<dbReference type="PROSITE" id="PS51257">
    <property type="entry name" value="PROKAR_LIPOPROTEIN"/>
    <property type="match status" value="1"/>
</dbReference>
<dbReference type="PANTHER" id="PTHR43649">
    <property type="entry name" value="ARABINOSE-BINDING PROTEIN-RELATED"/>
    <property type="match status" value="1"/>
</dbReference>